<evidence type="ECO:0000259" key="1">
    <source>
        <dbReference type="Pfam" id="PF01261"/>
    </source>
</evidence>
<proteinExistence type="predicted"/>
<dbReference type="EMBL" id="REGA01000032">
    <property type="protein sequence ID" value="RQG89661.1"/>
    <property type="molecule type" value="Genomic_DNA"/>
</dbReference>
<evidence type="ECO:0000313" key="3">
    <source>
        <dbReference type="Proteomes" id="UP000282323"/>
    </source>
</evidence>
<gene>
    <name evidence="2" type="ORF">EA473_21660</name>
</gene>
<dbReference type="PANTHER" id="PTHR12110">
    <property type="entry name" value="HYDROXYPYRUVATE ISOMERASE"/>
    <property type="match status" value="1"/>
</dbReference>
<feature type="domain" description="Xylose isomerase-like TIM barrel" evidence="1">
    <location>
        <begin position="36"/>
        <end position="278"/>
    </location>
</feature>
<keyword evidence="2" id="KW-0413">Isomerase</keyword>
<dbReference type="RefSeq" id="WP_124197619.1">
    <property type="nucleotide sequence ID" value="NZ_REGA01000032.1"/>
</dbReference>
<accession>A0A3N6M397</accession>
<dbReference type="InterPro" id="IPR036237">
    <property type="entry name" value="Xyl_isomerase-like_sf"/>
</dbReference>
<keyword evidence="3" id="KW-1185">Reference proteome</keyword>
<dbReference type="Pfam" id="PF01261">
    <property type="entry name" value="AP_endonuc_2"/>
    <property type="match status" value="1"/>
</dbReference>
<name>A0A3N6M397_NATCH</name>
<organism evidence="2 3">
    <name type="scientific">Natrarchaeobius chitinivorans</name>
    <dbReference type="NCBI Taxonomy" id="1679083"/>
    <lineage>
        <taxon>Archaea</taxon>
        <taxon>Methanobacteriati</taxon>
        <taxon>Methanobacteriota</taxon>
        <taxon>Stenosarchaea group</taxon>
        <taxon>Halobacteria</taxon>
        <taxon>Halobacteriales</taxon>
        <taxon>Natrialbaceae</taxon>
        <taxon>Natrarchaeobius</taxon>
    </lineage>
</organism>
<protein>
    <submittedName>
        <fullName evidence="2">Sugar phosphate isomerase/epimerase</fullName>
    </submittedName>
</protein>
<dbReference type="OrthoDB" id="351260at2157"/>
<dbReference type="PANTHER" id="PTHR12110:SF48">
    <property type="entry name" value="BLL3656 PROTEIN"/>
    <property type="match status" value="1"/>
</dbReference>
<comment type="caution">
    <text evidence="2">The sequence shown here is derived from an EMBL/GenBank/DDBJ whole genome shotgun (WGS) entry which is preliminary data.</text>
</comment>
<dbReference type="InterPro" id="IPR050312">
    <property type="entry name" value="IolE/XylAMocC-like"/>
</dbReference>
<dbReference type="InterPro" id="IPR013022">
    <property type="entry name" value="Xyl_isomerase-like_TIM-brl"/>
</dbReference>
<sequence>MKSGNSNLLASYWLHAGDADPLGRRTWSAWDFRTRVEALAEYGFTGIGMHYADISHMVDEENYTFAEIARILERNGMEFVELEFLQDWLLSADDYRRENEREVRRTLFRFSEEVGANHVKVGNPKGYPVSTEELSRRFLELCEEAESYDADIAFELFPYDPIIDTISELTDLVDGVDNGGVILDNWHVEKSNIDFRQLETVSANDIAGVEFADGYDHTSLEYRDEALNMRKLPGEGDFDIESFVESVKATGFRGPWGVEILSKEYRMLPREDAYSRAHETASRFI</sequence>
<dbReference type="SUPFAM" id="SSF51658">
    <property type="entry name" value="Xylose isomerase-like"/>
    <property type="match status" value="1"/>
</dbReference>
<reference evidence="2 3" key="1">
    <citation type="submission" date="2018-10" db="EMBL/GenBank/DDBJ databases">
        <title>Natrarchaeobius chitinivorans gen. nov., sp. nov., and Natrarchaeobius haloalkaliphilus sp. nov., alkaliphilic, chitin-utilizing haloarchaea from hypersaline alkaline lakes.</title>
        <authorList>
            <person name="Sorokin D.Y."/>
            <person name="Elcheninov A.G."/>
            <person name="Kostrikina N.A."/>
            <person name="Bale N.J."/>
            <person name="Sinninghe Damste J.S."/>
            <person name="Khijniak T.V."/>
            <person name="Kublanov I.V."/>
            <person name="Toshchakov S.V."/>
        </authorList>
    </citation>
    <scope>NUCLEOTIDE SEQUENCE [LARGE SCALE GENOMIC DNA]</scope>
    <source>
        <strain evidence="2 3">AArcht4T</strain>
    </source>
</reference>
<dbReference type="AlphaFoldDB" id="A0A3N6M397"/>
<evidence type="ECO:0000313" key="2">
    <source>
        <dbReference type="EMBL" id="RQG89661.1"/>
    </source>
</evidence>
<dbReference type="Proteomes" id="UP000282323">
    <property type="component" value="Unassembled WGS sequence"/>
</dbReference>
<dbReference type="GO" id="GO:0016853">
    <property type="term" value="F:isomerase activity"/>
    <property type="evidence" value="ECO:0007669"/>
    <property type="project" value="UniProtKB-KW"/>
</dbReference>
<dbReference type="Gene3D" id="3.20.20.150">
    <property type="entry name" value="Divalent-metal-dependent TIM barrel enzymes"/>
    <property type="match status" value="1"/>
</dbReference>